<keyword evidence="1" id="KW-0812">Transmembrane</keyword>
<dbReference type="Proteomes" id="UP001314170">
    <property type="component" value="Unassembled WGS sequence"/>
</dbReference>
<keyword evidence="1" id="KW-1133">Transmembrane helix</keyword>
<feature type="transmembrane region" description="Helical" evidence="1">
    <location>
        <begin position="110"/>
        <end position="129"/>
    </location>
</feature>
<comment type="caution">
    <text evidence="2">The sequence shown here is derived from an EMBL/GenBank/DDBJ whole genome shotgun (WGS) entry which is preliminary data.</text>
</comment>
<gene>
    <name evidence="2" type="ORF">DCAF_LOCUS6971</name>
</gene>
<keyword evidence="3" id="KW-1185">Reference proteome</keyword>
<dbReference type="PANTHER" id="PTHR48473:SF1">
    <property type="entry name" value="TIR DOMAIN-CONTAINING PROTEIN"/>
    <property type="match status" value="1"/>
</dbReference>
<feature type="transmembrane region" description="Helical" evidence="1">
    <location>
        <begin position="341"/>
        <end position="363"/>
    </location>
</feature>
<accession>A0AAV1R5Z6</accession>
<dbReference type="AlphaFoldDB" id="A0AAV1R5Z6"/>
<feature type="transmembrane region" description="Helical" evidence="1">
    <location>
        <begin position="267"/>
        <end position="285"/>
    </location>
</feature>
<keyword evidence="1" id="KW-0472">Membrane</keyword>
<evidence type="ECO:0000256" key="1">
    <source>
        <dbReference type="SAM" id="Phobius"/>
    </source>
</evidence>
<protein>
    <submittedName>
        <fullName evidence="2">Uncharacterized protein</fullName>
    </submittedName>
</protein>
<name>A0AAV1R5Z6_9ROSI</name>
<reference evidence="2 3" key="1">
    <citation type="submission" date="2024-01" db="EMBL/GenBank/DDBJ databases">
        <authorList>
            <person name="Waweru B."/>
        </authorList>
    </citation>
    <scope>NUCLEOTIDE SEQUENCE [LARGE SCALE GENOMIC DNA]</scope>
</reference>
<evidence type="ECO:0000313" key="2">
    <source>
        <dbReference type="EMBL" id="CAK7329222.1"/>
    </source>
</evidence>
<feature type="transmembrane region" description="Helical" evidence="1">
    <location>
        <begin position="58"/>
        <end position="79"/>
    </location>
</feature>
<sequence length="432" mass="48942">MGNNMDTKQGAQRPSLGATQRKNLRRWFSWEIILSGMTLVIEAISASLEQTSPYKLKAAVYGLIIATVSLLLSFVHLALKHYNKHSKSTVSNEGRHKPGHHLGWGFADTLGLIFSMLTLSSASLHYYYLSNGKQQPIRFSMLPLVFSRMEKTDYLLVRSAGIHYTRCATMSDFTADRCCYLLKSVSRDHHLASTQSVVAMSAVRRISDWDEYPNGLPWGKYVIYQVHTNISLPNNMSFPRRCFGGEIVYCANLIRIAEYAFAKRRCFCWEIILSGMTLVMEAISASLEQTSPYKLKAAVYGLIIATISLVLSFVHLALKHYNKHSKSTVSNQGRHKPGHHLGWGFADTLGLIFSMLTLSSASFHYYYLRNGKQQPIRFSMLPLVFSVCVFWSCLSSRPTDRCRFHPLMEHGEDRLFACSVCGHSLHTLCYYV</sequence>
<evidence type="ECO:0000313" key="3">
    <source>
        <dbReference type="Proteomes" id="UP001314170"/>
    </source>
</evidence>
<proteinExistence type="predicted"/>
<organism evidence="2 3">
    <name type="scientific">Dovyalis caffra</name>
    <dbReference type="NCBI Taxonomy" id="77055"/>
    <lineage>
        <taxon>Eukaryota</taxon>
        <taxon>Viridiplantae</taxon>
        <taxon>Streptophyta</taxon>
        <taxon>Embryophyta</taxon>
        <taxon>Tracheophyta</taxon>
        <taxon>Spermatophyta</taxon>
        <taxon>Magnoliopsida</taxon>
        <taxon>eudicotyledons</taxon>
        <taxon>Gunneridae</taxon>
        <taxon>Pentapetalae</taxon>
        <taxon>rosids</taxon>
        <taxon>fabids</taxon>
        <taxon>Malpighiales</taxon>
        <taxon>Salicaceae</taxon>
        <taxon>Flacourtieae</taxon>
        <taxon>Dovyalis</taxon>
    </lineage>
</organism>
<dbReference type="PANTHER" id="PTHR48473">
    <property type="entry name" value="TIR DOMAIN-CONTAINING PROTEIN"/>
    <property type="match status" value="1"/>
</dbReference>
<dbReference type="EMBL" id="CAWUPB010000913">
    <property type="protein sequence ID" value="CAK7329222.1"/>
    <property type="molecule type" value="Genomic_DNA"/>
</dbReference>
<feature type="transmembrane region" description="Helical" evidence="1">
    <location>
        <begin position="297"/>
        <end position="318"/>
    </location>
</feature>
<feature type="transmembrane region" description="Helical" evidence="1">
    <location>
        <begin position="375"/>
        <end position="394"/>
    </location>
</feature>